<evidence type="ECO:0000256" key="8">
    <source>
        <dbReference type="ARBA" id="ARBA00048679"/>
    </source>
</evidence>
<feature type="region of interest" description="Disordered" evidence="10">
    <location>
        <begin position="328"/>
        <end position="358"/>
    </location>
</feature>
<keyword evidence="3" id="KW-0808">Transferase</keyword>
<keyword evidence="2" id="KW-0723">Serine/threonine-protein kinase</keyword>
<dbReference type="Proteomes" id="UP000267096">
    <property type="component" value="Unassembled WGS sequence"/>
</dbReference>
<evidence type="ECO:0000313" key="14">
    <source>
        <dbReference type="WBParaSite" id="ASIM_0001659301-mRNA-1"/>
    </source>
</evidence>
<dbReference type="GO" id="GO:0035556">
    <property type="term" value="P:intracellular signal transduction"/>
    <property type="evidence" value="ECO:0007669"/>
    <property type="project" value="TreeGrafter"/>
</dbReference>
<evidence type="ECO:0000256" key="2">
    <source>
        <dbReference type="ARBA" id="ARBA00022527"/>
    </source>
</evidence>
<dbReference type="GO" id="GO:0005737">
    <property type="term" value="C:cytoplasm"/>
    <property type="evidence" value="ECO:0007669"/>
    <property type="project" value="TreeGrafter"/>
</dbReference>
<dbReference type="InterPro" id="IPR011009">
    <property type="entry name" value="Kinase-like_dom_sf"/>
</dbReference>
<dbReference type="PANTHER" id="PTHR24419:SF18">
    <property type="entry name" value="SERINE_THREONINE-PROTEIN KINASE HASPIN"/>
    <property type="match status" value="1"/>
</dbReference>
<evidence type="ECO:0000256" key="4">
    <source>
        <dbReference type="ARBA" id="ARBA00022741"/>
    </source>
</evidence>
<comment type="catalytic activity">
    <reaction evidence="7">
        <text>L-threonyl-[protein] + ATP = O-phospho-L-threonyl-[protein] + ADP + H(+)</text>
        <dbReference type="Rhea" id="RHEA:46608"/>
        <dbReference type="Rhea" id="RHEA-COMP:11060"/>
        <dbReference type="Rhea" id="RHEA-COMP:11605"/>
        <dbReference type="ChEBI" id="CHEBI:15378"/>
        <dbReference type="ChEBI" id="CHEBI:30013"/>
        <dbReference type="ChEBI" id="CHEBI:30616"/>
        <dbReference type="ChEBI" id="CHEBI:61977"/>
        <dbReference type="ChEBI" id="CHEBI:456216"/>
        <dbReference type="EC" id="2.7.11.1"/>
    </reaction>
</comment>
<evidence type="ECO:0000256" key="6">
    <source>
        <dbReference type="ARBA" id="ARBA00022840"/>
    </source>
</evidence>
<dbReference type="Pfam" id="PF12330">
    <property type="entry name" value="Haspin_kinase"/>
    <property type="match status" value="1"/>
</dbReference>
<feature type="domain" description="Protein kinase" evidence="11">
    <location>
        <begin position="468"/>
        <end position="774"/>
    </location>
</feature>
<dbReference type="SMART" id="SM00220">
    <property type="entry name" value="S_TKc"/>
    <property type="match status" value="1"/>
</dbReference>
<dbReference type="AlphaFoldDB" id="A0A0M3K6K2"/>
<evidence type="ECO:0000259" key="11">
    <source>
        <dbReference type="PROSITE" id="PS50011"/>
    </source>
</evidence>
<dbReference type="EC" id="2.7.11.1" evidence="1"/>
<feature type="compositionally biased region" description="Polar residues" evidence="10">
    <location>
        <begin position="197"/>
        <end position="207"/>
    </location>
</feature>
<dbReference type="PROSITE" id="PS00107">
    <property type="entry name" value="PROTEIN_KINASE_ATP"/>
    <property type="match status" value="1"/>
</dbReference>
<dbReference type="InterPro" id="IPR017441">
    <property type="entry name" value="Protein_kinase_ATP_BS"/>
</dbReference>
<feature type="compositionally biased region" description="Basic and acidic residues" evidence="10">
    <location>
        <begin position="209"/>
        <end position="226"/>
    </location>
</feature>
<dbReference type="EMBL" id="UYRR01032728">
    <property type="protein sequence ID" value="VDK56619.1"/>
    <property type="molecule type" value="Genomic_DNA"/>
</dbReference>
<dbReference type="GO" id="GO:0005524">
    <property type="term" value="F:ATP binding"/>
    <property type="evidence" value="ECO:0007669"/>
    <property type="project" value="UniProtKB-UniRule"/>
</dbReference>
<feature type="compositionally biased region" description="Low complexity" evidence="10">
    <location>
        <begin position="164"/>
        <end position="180"/>
    </location>
</feature>
<dbReference type="GO" id="GO:0005634">
    <property type="term" value="C:nucleus"/>
    <property type="evidence" value="ECO:0007669"/>
    <property type="project" value="TreeGrafter"/>
</dbReference>
<evidence type="ECO:0000256" key="7">
    <source>
        <dbReference type="ARBA" id="ARBA00047899"/>
    </source>
</evidence>
<dbReference type="SMART" id="SM01331">
    <property type="entry name" value="DUF3635"/>
    <property type="match status" value="1"/>
</dbReference>
<keyword evidence="5" id="KW-0418">Kinase</keyword>
<feature type="compositionally biased region" description="Low complexity" evidence="10">
    <location>
        <begin position="133"/>
        <end position="145"/>
    </location>
</feature>
<evidence type="ECO:0000313" key="12">
    <source>
        <dbReference type="EMBL" id="VDK56619.1"/>
    </source>
</evidence>
<feature type="compositionally biased region" description="Basic residues" evidence="10">
    <location>
        <begin position="71"/>
        <end position="80"/>
    </location>
</feature>
<dbReference type="Gene3D" id="3.30.200.20">
    <property type="entry name" value="Phosphorylase Kinase, domain 1"/>
    <property type="match status" value="1"/>
</dbReference>
<feature type="binding site" evidence="9">
    <location>
        <position position="495"/>
    </location>
    <ligand>
        <name>ATP</name>
        <dbReference type="ChEBI" id="CHEBI:30616"/>
    </ligand>
</feature>
<evidence type="ECO:0000256" key="10">
    <source>
        <dbReference type="SAM" id="MobiDB-lite"/>
    </source>
</evidence>
<dbReference type="Gene3D" id="1.10.510.10">
    <property type="entry name" value="Transferase(Phosphotransferase) domain 1"/>
    <property type="match status" value="1"/>
</dbReference>
<keyword evidence="4 9" id="KW-0547">Nucleotide-binding</keyword>
<gene>
    <name evidence="12" type="ORF">ASIM_LOCUS16000</name>
</gene>
<sequence>MVNLRTRRNRPRLTIRGVMTVIDDVADDCNDYVENKQVWAELGLGSEEDDEYAGEDFHLTHYWEAPDERRKQKRINKRKNEKAIDEPDLSASAFPDAHYRSLLADINSAENYSLVIEGVNDSPAGGAVVPSKSVSSIESQRQQSSIATHYQARDPTDVPPLPDRCSFPSPSLSCSSRSGSSSEIAPIIMELDGTASEAANRTSQQLDRLSVERRTASSSTENDHLNRSAKSVPVQPVMDQTSSLHDQISVLRDVTSASTNVSFYQKSQKLNVVDESDQMQFSSEEIIRGTLRPSLRTSELLPFATSTPLRPDVALSSQFASLRSQYDSPLAVHQPSHSQIDISSSSQQKQDDNEISAETSLTENTLWRSTSLHNNSIIRTSAYWKLAEVERSKRLTMFPDDRPNEREDTSRNLSIYEEDPDRAPFFLNEFNEWSKKYARARDFKREVLFLCGQKAPIQWTSIKKFLNISSAKKLGEGTYGEVFSATCNGKETAVKIIPIDGSTLLADGQRQNEYAEVQLEIVVSKELSELAVEDGGYSTEGFIKLLNCCITKGKYPKKLLSAWDSYANERDSYNLNPEAFPASQCYCVLAFELGGRDLEVYDVRSIEVAYSIMVQIITALAVAEDRLQYEHRDLHVGNVLVSEGSDHQLRTELISSQKVQIKMCGVSVKIIDFTLSRLKKGRTTIFRELANEEDLFTGEGDLQFDIYRLMKKANRNNWAVFNPKTNIMWLVYLSRFIHQKMVENVVGAEDERERFLRLFQSLHRFGLFISLFAV</sequence>
<reference evidence="14" key="1">
    <citation type="submission" date="2017-02" db="UniProtKB">
        <authorList>
            <consortium name="WormBaseParasite"/>
        </authorList>
    </citation>
    <scope>IDENTIFICATION</scope>
</reference>
<accession>A0A0M3K6K2</accession>
<feature type="compositionally biased region" description="Low complexity" evidence="10">
    <location>
        <begin position="333"/>
        <end position="348"/>
    </location>
</feature>
<dbReference type="InterPro" id="IPR000719">
    <property type="entry name" value="Prot_kinase_dom"/>
</dbReference>
<dbReference type="GO" id="GO:0072354">
    <property type="term" value="F:histone H3T3 kinase activity"/>
    <property type="evidence" value="ECO:0007669"/>
    <property type="project" value="TreeGrafter"/>
</dbReference>
<protein>
    <recommendedName>
        <fullName evidence="1">non-specific serine/threonine protein kinase</fullName>
        <ecNumber evidence="1">2.7.11.1</ecNumber>
    </recommendedName>
</protein>
<proteinExistence type="predicted"/>
<dbReference type="OrthoDB" id="21018at2759"/>
<keyword evidence="13" id="KW-1185">Reference proteome</keyword>
<dbReference type="InterPro" id="IPR024604">
    <property type="entry name" value="GSG2_C"/>
</dbReference>
<feature type="region of interest" description="Disordered" evidence="10">
    <location>
        <begin position="127"/>
        <end position="180"/>
    </location>
</feature>
<dbReference type="PANTHER" id="PTHR24419">
    <property type="entry name" value="INTERLEUKIN-1 RECEPTOR-ASSOCIATED KINASE"/>
    <property type="match status" value="1"/>
</dbReference>
<evidence type="ECO:0000256" key="1">
    <source>
        <dbReference type="ARBA" id="ARBA00012513"/>
    </source>
</evidence>
<feature type="region of interest" description="Disordered" evidence="10">
    <location>
        <begin position="195"/>
        <end position="233"/>
    </location>
</feature>
<dbReference type="PROSITE" id="PS50011">
    <property type="entry name" value="PROTEIN_KINASE_DOM"/>
    <property type="match status" value="1"/>
</dbReference>
<comment type="catalytic activity">
    <reaction evidence="8">
        <text>L-seryl-[protein] + ATP = O-phospho-L-seryl-[protein] + ADP + H(+)</text>
        <dbReference type="Rhea" id="RHEA:17989"/>
        <dbReference type="Rhea" id="RHEA-COMP:9863"/>
        <dbReference type="Rhea" id="RHEA-COMP:11604"/>
        <dbReference type="ChEBI" id="CHEBI:15378"/>
        <dbReference type="ChEBI" id="CHEBI:29999"/>
        <dbReference type="ChEBI" id="CHEBI:30616"/>
        <dbReference type="ChEBI" id="CHEBI:83421"/>
        <dbReference type="ChEBI" id="CHEBI:456216"/>
        <dbReference type="EC" id="2.7.11.1"/>
    </reaction>
</comment>
<evidence type="ECO:0000256" key="5">
    <source>
        <dbReference type="ARBA" id="ARBA00022777"/>
    </source>
</evidence>
<evidence type="ECO:0000256" key="9">
    <source>
        <dbReference type="PROSITE-ProRule" id="PRU10141"/>
    </source>
</evidence>
<keyword evidence="6 9" id="KW-0067">ATP-binding</keyword>
<dbReference type="SUPFAM" id="SSF56112">
    <property type="entry name" value="Protein kinase-like (PK-like)"/>
    <property type="match status" value="1"/>
</dbReference>
<evidence type="ECO:0000313" key="13">
    <source>
        <dbReference type="Proteomes" id="UP000267096"/>
    </source>
</evidence>
<feature type="region of interest" description="Disordered" evidence="10">
    <location>
        <begin position="68"/>
        <end position="88"/>
    </location>
</feature>
<dbReference type="GO" id="GO:0000278">
    <property type="term" value="P:mitotic cell cycle"/>
    <property type="evidence" value="ECO:0007669"/>
    <property type="project" value="TreeGrafter"/>
</dbReference>
<dbReference type="WBParaSite" id="ASIM_0001659301-mRNA-1">
    <property type="protein sequence ID" value="ASIM_0001659301-mRNA-1"/>
    <property type="gene ID" value="ASIM_0001659301"/>
</dbReference>
<name>A0A0M3K6K2_ANISI</name>
<reference evidence="12 13" key="2">
    <citation type="submission" date="2018-11" db="EMBL/GenBank/DDBJ databases">
        <authorList>
            <consortium name="Pathogen Informatics"/>
        </authorList>
    </citation>
    <scope>NUCLEOTIDE SEQUENCE [LARGE SCALE GENOMIC DNA]</scope>
</reference>
<evidence type="ECO:0000256" key="3">
    <source>
        <dbReference type="ARBA" id="ARBA00022679"/>
    </source>
</evidence>
<organism evidence="14">
    <name type="scientific">Anisakis simplex</name>
    <name type="common">Herring worm</name>
    <dbReference type="NCBI Taxonomy" id="6269"/>
    <lineage>
        <taxon>Eukaryota</taxon>
        <taxon>Metazoa</taxon>
        <taxon>Ecdysozoa</taxon>
        <taxon>Nematoda</taxon>
        <taxon>Chromadorea</taxon>
        <taxon>Rhabditida</taxon>
        <taxon>Spirurina</taxon>
        <taxon>Ascaridomorpha</taxon>
        <taxon>Ascaridoidea</taxon>
        <taxon>Anisakidae</taxon>
        <taxon>Anisakis</taxon>
        <taxon>Anisakis simplex complex</taxon>
    </lineage>
</organism>